<evidence type="ECO:0000259" key="1">
    <source>
        <dbReference type="Pfam" id="PF06568"/>
    </source>
</evidence>
<organism evidence="2 3">
    <name type="scientific">Rhizobium grahamii</name>
    <dbReference type="NCBI Taxonomy" id="1120045"/>
    <lineage>
        <taxon>Bacteria</taxon>
        <taxon>Pseudomonadati</taxon>
        <taxon>Pseudomonadota</taxon>
        <taxon>Alphaproteobacteria</taxon>
        <taxon>Hyphomicrobiales</taxon>
        <taxon>Rhizobiaceae</taxon>
        <taxon>Rhizobium/Agrobacterium group</taxon>
        <taxon>Rhizobium</taxon>
    </lineage>
</organism>
<dbReference type="OrthoDB" id="9812448at2"/>
<dbReference type="RefSeq" id="WP_114712145.1">
    <property type="nucleotide sequence ID" value="NZ_KZ857258.1"/>
</dbReference>
<feature type="domain" description="YjiS-like" evidence="1">
    <location>
        <begin position="30"/>
        <end position="62"/>
    </location>
</feature>
<name>A0A370KU52_9HYPH</name>
<dbReference type="Proteomes" id="UP000254939">
    <property type="component" value="Unassembled WGS sequence"/>
</dbReference>
<evidence type="ECO:0000313" key="3">
    <source>
        <dbReference type="Proteomes" id="UP000254939"/>
    </source>
</evidence>
<dbReference type="InterPro" id="IPR009506">
    <property type="entry name" value="YjiS-like"/>
</dbReference>
<comment type="caution">
    <text evidence="2">The sequence shown here is derived from an EMBL/GenBank/DDBJ whole genome shotgun (WGS) entry which is preliminary data.</text>
</comment>
<evidence type="ECO:0000313" key="2">
    <source>
        <dbReference type="EMBL" id="RDJ14495.1"/>
    </source>
</evidence>
<dbReference type="EMBL" id="NAAC01000006">
    <property type="protein sequence ID" value="RDJ14495.1"/>
    <property type="molecule type" value="Genomic_DNA"/>
</dbReference>
<accession>A0A370KU52</accession>
<dbReference type="Pfam" id="PF06568">
    <property type="entry name" value="YjiS-like"/>
    <property type="match status" value="1"/>
</dbReference>
<gene>
    <name evidence="2" type="ORF">B5K06_06260</name>
</gene>
<protein>
    <recommendedName>
        <fullName evidence="1">YjiS-like domain-containing protein</fullName>
    </recommendedName>
</protein>
<proteinExistence type="predicted"/>
<sequence>MHGSTTIIPADSRRSAKPSPLPTAFLSIYRWTTRKLRERRNLNAVMELSDEQLKDIGLSRYQTESDVHVYCRD</sequence>
<dbReference type="AlphaFoldDB" id="A0A370KU52"/>
<reference evidence="2 3" key="1">
    <citation type="submission" date="2017-03" db="EMBL/GenBank/DDBJ databases">
        <title>Genome analysis of Rhizobial strains effectives or ineffectives for nitrogen fixation isolated from bean seeds.</title>
        <authorList>
            <person name="Peralta H."/>
            <person name="Aguilar-Vera A."/>
            <person name="Mora Y."/>
            <person name="Vargas-Lagunas C."/>
            <person name="Girard L."/>
            <person name="Mora J."/>
        </authorList>
    </citation>
    <scope>NUCLEOTIDE SEQUENCE [LARGE SCALE GENOMIC DNA]</scope>
    <source>
        <strain evidence="2 3">CCGM3</strain>
    </source>
</reference>